<evidence type="ECO:0000313" key="3">
    <source>
        <dbReference type="Proteomes" id="UP000774000"/>
    </source>
</evidence>
<dbReference type="GO" id="GO:0003676">
    <property type="term" value="F:nucleic acid binding"/>
    <property type="evidence" value="ECO:0007669"/>
    <property type="project" value="InterPro"/>
</dbReference>
<keyword evidence="2" id="KW-0378">Hydrolase</keyword>
<dbReference type="AlphaFoldDB" id="A0A938XUU0"/>
<dbReference type="InterPro" id="IPR014001">
    <property type="entry name" value="Helicase_ATP-bd"/>
</dbReference>
<name>A0A938XUU0_9FIRM</name>
<reference evidence="2" key="1">
    <citation type="submission" date="2021-01" db="EMBL/GenBank/DDBJ databases">
        <title>Genomic Encyclopedia of Type Strains, Phase IV (KMG-IV): sequencing the most valuable type-strain genomes for metagenomic binning, comparative biology and taxonomic classification.</title>
        <authorList>
            <person name="Goeker M."/>
        </authorList>
    </citation>
    <scope>NUCLEOTIDE SEQUENCE</scope>
    <source>
        <strain evidence="2">DSM 23230</strain>
    </source>
</reference>
<protein>
    <submittedName>
        <fullName evidence="2">CRISPR-associated endonuclease/helicase Cas3</fullName>
        <ecNumber evidence="2">3.1.-.-</ecNumber>
        <ecNumber evidence="2">3.6.4.-</ecNumber>
    </submittedName>
</protein>
<dbReference type="SUPFAM" id="SSF52540">
    <property type="entry name" value="P-loop containing nucleoside triphosphate hydrolases"/>
    <property type="match status" value="2"/>
</dbReference>
<organism evidence="2 3">
    <name type="scientific">Halanaerobacter jeridensis</name>
    <dbReference type="NCBI Taxonomy" id="706427"/>
    <lineage>
        <taxon>Bacteria</taxon>
        <taxon>Bacillati</taxon>
        <taxon>Bacillota</taxon>
        <taxon>Clostridia</taxon>
        <taxon>Halanaerobiales</taxon>
        <taxon>Halobacteroidaceae</taxon>
        <taxon>Halanaerobacter</taxon>
    </lineage>
</organism>
<dbReference type="Proteomes" id="UP000774000">
    <property type="component" value="Unassembled WGS sequence"/>
</dbReference>
<evidence type="ECO:0000313" key="2">
    <source>
        <dbReference type="EMBL" id="MBM7555645.1"/>
    </source>
</evidence>
<comment type="caution">
    <text evidence="2">The sequence shown here is derived from an EMBL/GenBank/DDBJ whole genome shotgun (WGS) entry which is preliminary data.</text>
</comment>
<accession>A0A938XUU0</accession>
<dbReference type="RefSeq" id="WP_204700371.1">
    <property type="nucleotide sequence ID" value="NZ_JAFBDQ010000002.1"/>
</dbReference>
<dbReference type="InterPro" id="IPR011545">
    <property type="entry name" value="DEAD/DEAH_box_helicase_dom"/>
</dbReference>
<dbReference type="NCBIfam" id="TIGR03158">
    <property type="entry name" value="cas3_cyano"/>
    <property type="match status" value="1"/>
</dbReference>
<dbReference type="Pfam" id="PF00270">
    <property type="entry name" value="DEAD"/>
    <property type="match status" value="1"/>
</dbReference>
<dbReference type="Gene3D" id="3.40.50.300">
    <property type="entry name" value="P-loop containing nucleotide triphosphate hydrolases"/>
    <property type="match status" value="1"/>
</dbReference>
<keyword evidence="3" id="KW-1185">Reference proteome</keyword>
<dbReference type="EC" id="3.6.4.-" evidence="2"/>
<dbReference type="InterPro" id="IPR017575">
    <property type="entry name" value="CRISPR-assoc_helicase_Cas3"/>
</dbReference>
<keyword evidence="2" id="KW-0255">Endonuclease</keyword>
<dbReference type="GO" id="GO:0004519">
    <property type="term" value="F:endonuclease activity"/>
    <property type="evidence" value="ECO:0007669"/>
    <property type="project" value="UniProtKB-KW"/>
</dbReference>
<keyword evidence="2" id="KW-0540">Nuclease</keyword>
<dbReference type="GO" id="GO:0005524">
    <property type="term" value="F:ATP binding"/>
    <property type="evidence" value="ECO:0007669"/>
    <property type="project" value="InterPro"/>
</dbReference>
<dbReference type="PROSITE" id="PS51192">
    <property type="entry name" value="HELICASE_ATP_BIND_1"/>
    <property type="match status" value="1"/>
</dbReference>
<proteinExistence type="predicted"/>
<feature type="domain" description="Helicase ATP-binding" evidence="1">
    <location>
        <begin position="33"/>
        <end position="243"/>
    </location>
</feature>
<evidence type="ECO:0000259" key="1">
    <source>
        <dbReference type="PROSITE" id="PS51192"/>
    </source>
</evidence>
<dbReference type="GO" id="GO:0016787">
    <property type="term" value="F:hydrolase activity"/>
    <property type="evidence" value="ECO:0007669"/>
    <property type="project" value="UniProtKB-KW"/>
</dbReference>
<dbReference type="EMBL" id="JAFBDQ010000002">
    <property type="protein sequence ID" value="MBM7555645.1"/>
    <property type="molecule type" value="Genomic_DNA"/>
</dbReference>
<dbReference type="EC" id="3.1.-.-" evidence="2"/>
<dbReference type="InterPro" id="IPR027417">
    <property type="entry name" value="P-loop_NTPase"/>
</dbReference>
<sequence length="757" mass="89073">MIELNLKEDYEVVAQNNPFDLKYTPLKHQLKTYQALQDNQIVINLHNTGTGKTLASLLYLFDLESKMDNVLFIAPTNELIYQHTQDIKDFISENDLKYNVINIDASRLKKLTSQAKRNGDKLHRLLKNPLEFAEELDLEFNNKDYPFVFVTNPDIFYYALYFQYHHIDQRNLCQDFATLFSYIVIDEFHYYNSKQFANFLFFFALSQEFGYFEQNRKICLLSATPAQYVIDYLDRLNLNQKIIDLEEESEEKIQTLTTAKVEMIAGNLIEEQELVEKKTLNYLEKGLEGVVISNSLARINKLFSDLDYENKERITGPQSRQAREIASKKDLILATPTVDIGYNFAKDNKQRQNIDFVILEANSVDELLQRLGRAGRVLGKEIKDWASKILILIDGNSYNLLVDELENREYQRKEFADLLVELNAPPQKKEFVQYIKSYALLESFYPLYKMYCTMPDHIKEYIEKLFESLREVFNGNKSFRQLLGITSKFRHQQQVAEQGEELSLNDYQDFCYWFENRTYSEEVIKEYTQNPGITEKVKQFVKQEYATKKSLFNFRDSFTGPQAVIYDPRDIFATDQVVTYNLLHIIRNYKYTLYSSAKKFKEQVFTKKEGDFYIEVEDFREEKIDLSYRLKVPYPGLFNQVEEIRYQEFFESKFCNRPVALPGLELVSNTSLDPEIIEFFKEEFISMFIVSNNLNSKLYSSVKNSAVYPVKLEVVFPNYTSQEYRMILGTAAFLVYPEMERAIYAAKNQEDESPVII</sequence>
<gene>
    <name evidence="2" type="ORF">JOC47_000470</name>
</gene>
<dbReference type="SMART" id="SM00487">
    <property type="entry name" value="DEXDc"/>
    <property type="match status" value="1"/>
</dbReference>